<reference evidence="4 5" key="1">
    <citation type="submission" date="2020-07" db="EMBL/GenBank/DDBJ databases">
        <title>Vibrio marinisediminis sp. nov., isolated from marine sediment.</title>
        <authorList>
            <person name="Ji X."/>
        </authorList>
    </citation>
    <scope>NUCLEOTIDE SEQUENCE [LARGE SCALE GENOMIC DNA]</scope>
    <source>
        <strain evidence="4 5">404</strain>
    </source>
</reference>
<gene>
    <name evidence="4" type="ORF">H2O73_15500</name>
</gene>
<keyword evidence="5" id="KW-1185">Reference proteome</keyword>
<comment type="caution">
    <text evidence="4">The sequence shown here is derived from an EMBL/GenBank/DDBJ whole genome shotgun (WGS) entry which is preliminary data.</text>
</comment>
<protein>
    <submittedName>
        <fullName evidence="4">Polysaccharide export protein</fullName>
    </submittedName>
</protein>
<evidence type="ECO:0000259" key="2">
    <source>
        <dbReference type="Pfam" id="PF02563"/>
    </source>
</evidence>
<evidence type="ECO:0000259" key="3">
    <source>
        <dbReference type="Pfam" id="PF10531"/>
    </source>
</evidence>
<dbReference type="PANTHER" id="PTHR33619">
    <property type="entry name" value="POLYSACCHARIDE EXPORT PROTEIN GFCE-RELATED"/>
    <property type="match status" value="1"/>
</dbReference>
<keyword evidence="1" id="KW-0732">Signal</keyword>
<feature type="domain" description="Polysaccharide export protein N-terminal" evidence="2">
    <location>
        <begin position="30"/>
        <end position="101"/>
    </location>
</feature>
<evidence type="ECO:0000313" key="4">
    <source>
        <dbReference type="EMBL" id="MBA5763769.1"/>
    </source>
</evidence>
<evidence type="ECO:0000313" key="5">
    <source>
        <dbReference type="Proteomes" id="UP000571701"/>
    </source>
</evidence>
<accession>A0A7W2FT43</accession>
<dbReference type="EMBL" id="JACFYF010000011">
    <property type="protein sequence ID" value="MBA5763769.1"/>
    <property type="molecule type" value="Genomic_DNA"/>
</dbReference>
<dbReference type="Proteomes" id="UP000571701">
    <property type="component" value="Unassembled WGS sequence"/>
</dbReference>
<dbReference type="InterPro" id="IPR019554">
    <property type="entry name" value="Soluble_ligand-bd"/>
</dbReference>
<evidence type="ECO:0000256" key="1">
    <source>
        <dbReference type="ARBA" id="ARBA00022729"/>
    </source>
</evidence>
<dbReference type="GO" id="GO:0015159">
    <property type="term" value="F:polysaccharide transmembrane transporter activity"/>
    <property type="evidence" value="ECO:0007669"/>
    <property type="project" value="InterPro"/>
</dbReference>
<dbReference type="InterPro" id="IPR003715">
    <property type="entry name" value="Poly_export_N"/>
</dbReference>
<dbReference type="Gene3D" id="3.30.1950.10">
    <property type="entry name" value="wza like domain"/>
    <property type="match status" value="1"/>
</dbReference>
<dbReference type="PANTHER" id="PTHR33619:SF3">
    <property type="entry name" value="POLYSACCHARIDE EXPORT PROTEIN GFCE-RELATED"/>
    <property type="match status" value="1"/>
</dbReference>
<feature type="domain" description="Soluble ligand binding" evidence="3">
    <location>
        <begin position="107"/>
        <end position="149"/>
    </location>
</feature>
<dbReference type="Pfam" id="PF02563">
    <property type="entry name" value="Poly_export"/>
    <property type="match status" value="1"/>
</dbReference>
<dbReference type="Pfam" id="PF10531">
    <property type="entry name" value="SLBB"/>
    <property type="match status" value="1"/>
</dbReference>
<dbReference type="Gene3D" id="3.10.560.10">
    <property type="entry name" value="Outer membrane lipoprotein wza domain like"/>
    <property type="match status" value="1"/>
</dbReference>
<organism evidence="4 5">
    <name type="scientific">Vibrio marinisediminis</name>
    <dbReference type="NCBI Taxonomy" id="2758441"/>
    <lineage>
        <taxon>Bacteria</taxon>
        <taxon>Pseudomonadati</taxon>
        <taxon>Pseudomonadota</taxon>
        <taxon>Gammaproteobacteria</taxon>
        <taxon>Vibrionales</taxon>
        <taxon>Vibrionaceae</taxon>
        <taxon>Vibrio</taxon>
    </lineage>
</organism>
<dbReference type="InterPro" id="IPR049712">
    <property type="entry name" value="Poly_export"/>
</dbReference>
<name>A0A7W2FT43_9VIBR</name>
<sequence length="197" mass="22060">MINHLLRIIVVVSLYIGGAQASSDDLYKLYKLSAGDVISIKVYGEENLTIEEQKIDNREVIDYPYLGVIKLGGRTLHQVQAEITAGLKGDYLVDPKVNVAIVKYRNVYINGLVNKPGGYEYEPGLTVQKAISLAGGVMSKYRRSARAYRTKLSDENKYADLTAEQLANEFEKNTKTEVELYQVIQPGDTIYVVASFW</sequence>
<proteinExistence type="predicted"/>
<dbReference type="AlphaFoldDB" id="A0A7W2FT43"/>